<protein>
    <submittedName>
        <fullName evidence="2">Uncharacterized protein</fullName>
    </submittedName>
</protein>
<evidence type="ECO:0000313" key="2">
    <source>
        <dbReference type="EMBL" id="MFC6951752.1"/>
    </source>
</evidence>
<dbReference type="RefSeq" id="WP_336348767.1">
    <property type="nucleotide sequence ID" value="NZ_JAZAQL010000001.1"/>
</dbReference>
<organism evidence="2 3">
    <name type="scientific">Halorubellus litoreus</name>
    <dbReference type="NCBI Taxonomy" id="755308"/>
    <lineage>
        <taxon>Archaea</taxon>
        <taxon>Methanobacteriati</taxon>
        <taxon>Methanobacteriota</taxon>
        <taxon>Stenosarchaea group</taxon>
        <taxon>Halobacteria</taxon>
        <taxon>Halobacteriales</taxon>
        <taxon>Halorubellaceae</taxon>
        <taxon>Halorubellus</taxon>
    </lineage>
</organism>
<keyword evidence="1" id="KW-1133">Transmembrane helix</keyword>
<comment type="caution">
    <text evidence="2">The sequence shown here is derived from an EMBL/GenBank/DDBJ whole genome shotgun (WGS) entry which is preliminary data.</text>
</comment>
<dbReference type="EMBL" id="JBHSXN010000001">
    <property type="protein sequence ID" value="MFC6951752.1"/>
    <property type="molecule type" value="Genomic_DNA"/>
</dbReference>
<dbReference type="AlphaFoldDB" id="A0ABD5VEY8"/>
<dbReference type="Proteomes" id="UP001596395">
    <property type="component" value="Unassembled WGS sequence"/>
</dbReference>
<keyword evidence="1" id="KW-0812">Transmembrane</keyword>
<keyword evidence="1" id="KW-0472">Membrane</keyword>
<dbReference type="InterPro" id="IPR055686">
    <property type="entry name" value="DUF7262"/>
</dbReference>
<keyword evidence="3" id="KW-1185">Reference proteome</keyword>
<sequence length="148" mass="15558">MPERSRRPGADRDGADRGQLSLSAVEGAVGVLLVLGALASFFAGVPAPADERAALDATASDAATVLSGENPRHAGATRLAEVARSPDAFERERDALRRRVAAVLPENVLFEVRTPHGTVGFDPPDDVAVGVATVPTRYGDVTIRVWYA</sequence>
<feature type="transmembrane region" description="Helical" evidence="1">
    <location>
        <begin position="20"/>
        <end position="43"/>
    </location>
</feature>
<evidence type="ECO:0000313" key="3">
    <source>
        <dbReference type="Proteomes" id="UP001596395"/>
    </source>
</evidence>
<proteinExistence type="predicted"/>
<evidence type="ECO:0000256" key="1">
    <source>
        <dbReference type="SAM" id="Phobius"/>
    </source>
</evidence>
<gene>
    <name evidence="2" type="ORF">ACFQGB_02645</name>
</gene>
<accession>A0ABD5VEY8</accession>
<reference evidence="2 3" key="1">
    <citation type="journal article" date="2019" name="Int. J. Syst. Evol. Microbiol.">
        <title>The Global Catalogue of Microorganisms (GCM) 10K type strain sequencing project: providing services to taxonomists for standard genome sequencing and annotation.</title>
        <authorList>
            <consortium name="The Broad Institute Genomics Platform"/>
            <consortium name="The Broad Institute Genome Sequencing Center for Infectious Disease"/>
            <person name="Wu L."/>
            <person name="Ma J."/>
        </authorList>
    </citation>
    <scope>NUCLEOTIDE SEQUENCE [LARGE SCALE GENOMIC DNA]</scope>
    <source>
        <strain evidence="2 3">GX26</strain>
    </source>
</reference>
<dbReference type="Pfam" id="PF23923">
    <property type="entry name" value="DUF7262"/>
    <property type="match status" value="1"/>
</dbReference>
<name>A0ABD5VEY8_9EURY</name>